<evidence type="ECO:0000256" key="1">
    <source>
        <dbReference type="ARBA" id="ARBA00004651"/>
    </source>
</evidence>
<evidence type="ECO:0000256" key="2">
    <source>
        <dbReference type="ARBA" id="ARBA00022475"/>
    </source>
</evidence>
<evidence type="ECO:0000256" key="3">
    <source>
        <dbReference type="ARBA" id="ARBA00022692"/>
    </source>
</evidence>
<dbReference type="EMBL" id="QEKO01000001">
    <property type="protein sequence ID" value="PVY68489.1"/>
    <property type="molecule type" value="Genomic_DNA"/>
</dbReference>
<feature type="transmembrane region" description="Helical" evidence="6">
    <location>
        <begin position="12"/>
        <end position="29"/>
    </location>
</feature>
<feature type="transmembrane region" description="Helical" evidence="6">
    <location>
        <begin position="240"/>
        <end position="264"/>
    </location>
</feature>
<comment type="caution">
    <text evidence="7">The sequence shown here is derived from an EMBL/GenBank/DDBJ whole genome shotgun (WGS) entry which is preliminary data.</text>
</comment>
<keyword evidence="3 6" id="KW-0812">Transmembrane</keyword>
<gene>
    <name evidence="7" type="ORF">C7440_0891</name>
</gene>
<keyword evidence="4 6" id="KW-1133">Transmembrane helix</keyword>
<feature type="transmembrane region" description="Helical" evidence="6">
    <location>
        <begin position="153"/>
        <end position="173"/>
    </location>
</feature>
<evidence type="ECO:0000313" key="8">
    <source>
        <dbReference type="Proteomes" id="UP000246145"/>
    </source>
</evidence>
<accession>A0A2U1CRI8</accession>
<sequence>MDLGWLVPWEFSPALIIAFIASGALFIRGTRVHRVGAARQLLFWCGFVLLYLSLHTRVDYYAERLFFAHRLQHLILHHLGPLLIMGAYAGQVMRAGLPMRARFWLRDFRRTPAGRAVKAVLTNKYWVPFVFVFLVVVWLIPIVQFYSMLDWRLYRFMNWSVVISGFMYWNLILDRRPSPPAIMSPGMRILSPVITMVPQMVVGAVITFTEYDLYPVFDLCGRAIPGMSAVTDQAIGGLTMWVLAGFIEVFGLLFALATLMRLSGKHRLPDKRKRDAGGRQRPAALGA</sequence>
<organism evidence="7 8">
    <name type="scientific">Pusillimonas noertemannii</name>
    <dbReference type="NCBI Taxonomy" id="305977"/>
    <lineage>
        <taxon>Bacteria</taxon>
        <taxon>Pseudomonadati</taxon>
        <taxon>Pseudomonadota</taxon>
        <taxon>Betaproteobacteria</taxon>
        <taxon>Burkholderiales</taxon>
        <taxon>Alcaligenaceae</taxon>
        <taxon>Pusillimonas</taxon>
    </lineage>
</organism>
<feature type="transmembrane region" description="Helical" evidence="6">
    <location>
        <begin position="78"/>
        <end position="97"/>
    </location>
</feature>
<dbReference type="RefSeq" id="WP_116517590.1">
    <property type="nucleotide sequence ID" value="NZ_JACCEX010000001.1"/>
</dbReference>
<evidence type="ECO:0000313" key="7">
    <source>
        <dbReference type="EMBL" id="PVY68489.1"/>
    </source>
</evidence>
<reference evidence="7 8" key="1">
    <citation type="submission" date="2018-04" db="EMBL/GenBank/DDBJ databases">
        <title>Genomic Encyclopedia of Type Strains, Phase IV (KMG-IV): sequencing the most valuable type-strain genomes for metagenomic binning, comparative biology and taxonomic classification.</title>
        <authorList>
            <person name="Goeker M."/>
        </authorList>
    </citation>
    <scope>NUCLEOTIDE SEQUENCE [LARGE SCALE GENOMIC DNA]</scope>
    <source>
        <strain evidence="7 8">DSM 10065</strain>
    </source>
</reference>
<dbReference type="GO" id="GO:0005886">
    <property type="term" value="C:plasma membrane"/>
    <property type="evidence" value="ECO:0007669"/>
    <property type="project" value="UniProtKB-SubCell"/>
</dbReference>
<dbReference type="OrthoDB" id="9808789at2"/>
<keyword evidence="8" id="KW-1185">Reference proteome</keyword>
<proteinExistence type="predicted"/>
<comment type="subcellular location">
    <subcellularLocation>
        <location evidence="1">Cell membrane</location>
        <topology evidence="1">Multi-pass membrane protein</topology>
    </subcellularLocation>
</comment>
<dbReference type="InterPro" id="IPR019108">
    <property type="entry name" value="Caa3_assmbl_CtaG-rel"/>
</dbReference>
<keyword evidence="5 6" id="KW-0472">Membrane</keyword>
<dbReference type="STRING" id="1231391.GCA_000308195_03464"/>
<dbReference type="Proteomes" id="UP000246145">
    <property type="component" value="Unassembled WGS sequence"/>
</dbReference>
<feature type="transmembrane region" description="Helical" evidence="6">
    <location>
        <begin position="41"/>
        <end position="58"/>
    </location>
</feature>
<evidence type="ECO:0000256" key="6">
    <source>
        <dbReference type="SAM" id="Phobius"/>
    </source>
</evidence>
<dbReference type="Pfam" id="PF09678">
    <property type="entry name" value="Caa3_CtaG"/>
    <property type="match status" value="1"/>
</dbReference>
<feature type="transmembrane region" description="Helical" evidence="6">
    <location>
        <begin position="125"/>
        <end position="147"/>
    </location>
</feature>
<protein>
    <submittedName>
        <fullName evidence="7">Putative membrane protein</fullName>
    </submittedName>
</protein>
<keyword evidence="2" id="KW-1003">Cell membrane</keyword>
<dbReference type="AlphaFoldDB" id="A0A2U1CRI8"/>
<feature type="transmembrane region" description="Helical" evidence="6">
    <location>
        <begin position="185"/>
        <end position="208"/>
    </location>
</feature>
<evidence type="ECO:0000256" key="4">
    <source>
        <dbReference type="ARBA" id="ARBA00022989"/>
    </source>
</evidence>
<evidence type="ECO:0000256" key="5">
    <source>
        <dbReference type="ARBA" id="ARBA00023136"/>
    </source>
</evidence>
<name>A0A2U1CRI8_9BURK</name>